<dbReference type="Proteomes" id="UP000199344">
    <property type="component" value="Unassembled WGS sequence"/>
</dbReference>
<keyword evidence="8" id="KW-1185">Reference proteome</keyword>
<dbReference type="PANTHER" id="PTHR35936:SF19">
    <property type="entry name" value="AMINO-ACID-BINDING PROTEIN YXEM-RELATED"/>
    <property type="match status" value="1"/>
</dbReference>
<evidence type="ECO:0000256" key="1">
    <source>
        <dbReference type="ARBA" id="ARBA00004196"/>
    </source>
</evidence>
<organism evidence="7 8">
    <name type="scientific">Paracoccus isoporae</name>
    <dbReference type="NCBI Taxonomy" id="591205"/>
    <lineage>
        <taxon>Bacteria</taxon>
        <taxon>Pseudomonadati</taxon>
        <taxon>Pseudomonadota</taxon>
        <taxon>Alphaproteobacteria</taxon>
        <taxon>Rhodobacterales</taxon>
        <taxon>Paracoccaceae</taxon>
        <taxon>Paracoccus</taxon>
    </lineage>
</organism>
<evidence type="ECO:0000256" key="5">
    <source>
        <dbReference type="SAM" id="SignalP"/>
    </source>
</evidence>
<dbReference type="AlphaFoldDB" id="A0A1G7CSK1"/>
<proteinExistence type="inferred from homology"/>
<feature type="domain" description="Solute-binding protein family 3/N-terminal" evidence="6">
    <location>
        <begin position="22"/>
        <end position="237"/>
    </location>
</feature>
<evidence type="ECO:0000259" key="6">
    <source>
        <dbReference type="SMART" id="SM00062"/>
    </source>
</evidence>
<gene>
    <name evidence="7" type="ORF">SAMN05421538_106173</name>
</gene>
<evidence type="ECO:0000256" key="2">
    <source>
        <dbReference type="ARBA" id="ARBA00010333"/>
    </source>
</evidence>
<dbReference type="STRING" id="591205.SAMN05421538_106173"/>
<dbReference type="InterPro" id="IPR001638">
    <property type="entry name" value="Solute-binding_3/MltF_N"/>
</dbReference>
<comment type="similarity">
    <text evidence="2 4">Belongs to the bacterial solute-binding protein 3 family.</text>
</comment>
<protein>
    <submittedName>
        <fullName evidence="7">Polar amino acid transport system substrate-binding protein</fullName>
    </submittedName>
</protein>
<dbReference type="OrthoDB" id="9807134at2"/>
<evidence type="ECO:0000313" key="7">
    <source>
        <dbReference type="EMBL" id="SDE41485.1"/>
    </source>
</evidence>
<dbReference type="RefSeq" id="WP_090523865.1">
    <property type="nucleotide sequence ID" value="NZ_FNAH01000006.1"/>
</dbReference>
<sequence>MRTTLTVAAAIALTAGIASAAPVRIASEGAYPPYNLVNDSGELDGFDIDVGNEICERAELECVWVKNDWDSILPNLKSSNYDAIMAGMSITEERQQEIQFSQNYFPPAASAYAAMDAEANVGDGAVVAAQTATIQAAHVAESGATLLEFATPDETVSAVRNGEADAVFADKDFLEPVVVESNGEFSWVGEDVPLGGGIGVGIRQSDNELREKMDAAIDSMKEDGTLNGLIQKWFAEGAMYFGPDGEAVAEADATITPVE</sequence>
<dbReference type="SUPFAM" id="SSF53850">
    <property type="entry name" value="Periplasmic binding protein-like II"/>
    <property type="match status" value="1"/>
</dbReference>
<feature type="signal peptide" evidence="5">
    <location>
        <begin position="1"/>
        <end position="20"/>
    </location>
</feature>
<dbReference type="PROSITE" id="PS01039">
    <property type="entry name" value="SBP_BACTERIAL_3"/>
    <property type="match status" value="1"/>
</dbReference>
<feature type="chain" id="PRO_5011591555" evidence="5">
    <location>
        <begin position="21"/>
        <end position="259"/>
    </location>
</feature>
<dbReference type="PANTHER" id="PTHR35936">
    <property type="entry name" value="MEMBRANE-BOUND LYTIC MUREIN TRANSGLYCOSYLASE F"/>
    <property type="match status" value="1"/>
</dbReference>
<dbReference type="SMART" id="SM00062">
    <property type="entry name" value="PBPb"/>
    <property type="match status" value="1"/>
</dbReference>
<keyword evidence="3 5" id="KW-0732">Signal</keyword>
<dbReference type="EMBL" id="FNAH01000006">
    <property type="protein sequence ID" value="SDE41485.1"/>
    <property type="molecule type" value="Genomic_DNA"/>
</dbReference>
<evidence type="ECO:0000256" key="3">
    <source>
        <dbReference type="ARBA" id="ARBA00022729"/>
    </source>
</evidence>
<dbReference type="Gene3D" id="3.40.190.10">
    <property type="entry name" value="Periplasmic binding protein-like II"/>
    <property type="match status" value="2"/>
</dbReference>
<comment type="subcellular location">
    <subcellularLocation>
        <location evidence="1">Cell envelope</location>
    </subcellularLocation>
</comment>
<evidence type="ECO:0000313" key="8">
    <source>
        <dbReference type="Proteomes" id="UP000199344"/>
    </source>
</evidence>
<dbReference type="InterPro" id="IPR018313">
    <property type="entry name" value="SBP_3_CS"/>
</dbReference>
<evidence type="ECO:0000256" key="4">
    <source>
        <dbReference type="RuleBase" id="RU003744"/>
    </source>
</evidence>
<name>A0A1G7CSK1_9RHOB</name>
<dbReference type="Pfam" id="PF00497">
    <property type="entry name" value="SBP_bac_3"/>
    <property type="match status" value="1"/>
</dbReference>
<accession>A0A1G7CSK1</accession>
<dbReference type="GO" id="GO:0030313">
    <property type="term" value="C:cell envelope"/>
    <property type="evidence" value="ECO:0007669"/>
    <property type="project" value="UniProtKB-SubCell"/>
</dbReference>
<reference evidence="7 8" key="1">
    <citation type="submission" date="2016-10" db="EMBL/GenBank/DDBJ databases">
        <authorList>
            <person name="de Groot N.N."/>
        </authorList>
    </citation>
    <scope>NUCLEOTIDE SEQUENCE [LARGE SCALE GENOMIC DNA]</scope>
    <source>
        <strain evidence="7 8">DSM 22220</strain>
    </source>
</reference>